<accession>A0A455VPT2</accession>
<proteinExistence type="predicted"/>
<dbReference type="AlphaFoldDB" id="A0A455VPT2"/>
<name>A0A455VPT2_9GAMM</name>
<dbReference type="EMBL" id="AP019531">
    <property type="protein sequence ID" value="BBI91051.1"/>
    <property type="molecule type" value="Genomic_DNA"/>
</dbReference>
<evidence type="ECO:0000313" key="2">
    <source>
        <dbReference type="Proteomes" id="UP000324392"/>
    </source>
</evidence>
<gene>
    <name evidence="1" type="ORF">SSYIS1_00660</name>
</gene>
<organism evidence="1 2">
    <name type="scientific">Serratia symbiotica</name>
    <dbReference type="NCBI Taxonomy" id="138074"/>
    <lineage>
        <taxon>Bacteria</taxon>
        <taxon>Pseudomonadati</taxon>
        <taxon>Pseudomonadota</taxon>
        <taxon>Gammaproteobacteria</taxon>
        <taxon>Enterobacterales</taxon>
        <taxon>Yersiniaceae</taxon>
        <taxon>Serratia</taxon>
    </lineage>
</organism>
<dbReference type="Proteomes" id="UP000324392">
    <property type="component" value="Chromosome"/>
</dbReference>
<sequence>MPTAVAAYKACDGIVMLHHTAISPFFNLYASVNKALADAVRACEVKAAQAEDHRTERANSGY</sequence>
<protein>
    <submittedName>
        <fullName evidence="1">Uncharacterized protein</fullName>
    </submittedName>
</protein>
<evidence type="ECO:0000313" key="1">
    <source>
        <dbReference type="EMBL" id="BBI91051.1"/>
    </source>
</evidence>
<reference evidence="1 2" key="1">
    <citation type="submission" date="2019-03" db="EMBL/GenBank/DDBJ databases">
        <title>The genome sequence of Candidatus Serratia symbiotica strain IS.</title>
        <authorList>
            <person name="Nikoh N."/>
            <person name="Koga R."/>
            <person name="Oshima K."/>
            <person name="Hattori M."/>
            <person name="Fukatsu T."/>
        </authorList>
    </citation>
    <scope>NUCLEOTIDE SEQUENCE [LARGE SCALE GENOMIC DNA]</scope>
    <source>
        <strain evidence="1 2">IS</strain>
    </source>
</reference>